<dbReference type="RefSeq" id="YP_009042260.1">
    <property type="nucleotide sequence ID" value="NC_024354.1"/>
</dbReference>
<evidence type="ECO:0000313" key="2">
    <source>
        <dbReference type="EMBL" id="AIA64553.1"/>
    </source>
</evidence>
<dbReference type="Proteomes" id="UP000026984">
    <property type="component" value="Segment"/>
</dbReference>
<name>A0A060AM51_9CAUD</name>
<keyword evidence="3" id="KW-1185">Reference proteome</keyword>
<organism evidence="2 3">
    <name type="scientific">Cronobacter phage CR8</name>
    <dbReference type="NCBI Taxonomy" id="1327934"/>
    <lineage>
        <taxon>Viruses</taxon>
        <taxon>Duplodnaviria</taxon>
        <taxon>Heunggongvirae</taxon>
        <taxon>Uroviricota</taxon>
        <taxon>Caudoviricetes</taxon>
        <taxon>Vequintavirinae</taxon>
        <taxon>Certrevirus</taxon>
        <taxon>Certrevirus CR8</taxon>
    </lineage>
</organism>
<evidence type="ECO:0000313" key="3">
    <source>
        <dbReference type="Proteomes" id="UP000026984"/>
    </source>
</evidence>
<protein>
    <recommendedName>
        <fullName evidence="4">Tail protein</fullName>
    </recommendedName>
</protein>
<sequence length="330" mass="36451">MRAMERTYTLVIGRPVVIGEKPVNIEKFANTSKGDAYEIKDLHIEFNVKKDNSKEPNKGYVTVYNLSDEVVNYLSVNQRESLAVMLHAGYNGDEKLIFSGTVEYVEDDFPEETRTTKFILGDGTLNLTTATTARSYRKGTPINSVLNDLIADLKLPKGRVIDFGNQTLQTSMAFTGNASQNLANLAKNTGSTFSVQDGAVYWTKEGSRFNNVMFEISEEGGMVGTPTPKQPSSSKKLIKAKAKAKSDAAEGKKPKAPSKKKKEHDIKEDVGMTVSTLLNGAILPESTVYLNTRYHKGFYKVAELTHRGGYETGDWITELGLVETRGELIK</sequence>
<evidence type="ECO:0000256" key="1">
    <source>
        <dbReference type="SAM" id="MobiDB-lite"/>
    </source>
</evidence>
<accession>A0A060AM51</accession>
<dbReference type="KEGG" id="vg:19686774"/>
<proteinExistence type="predicted"/>
<dbReference type="GeneID" id="19686774"/>
<reference evidence="2 3" key="1">
    <citation type="submission" date="2013-04" db="EMBL/GenBank/DDBJ databases">
        <title>Complete Genome Sequence of Cronobacter sakazakii Bacteriophage CR8.</title>
        <authorList>
            <person name="Kim Y."/>
            <person name="Shin H."/>
            <person name="Ryu S."/>
        </authorList>
    </citation>
    <scope>NUCLEOTIDE SEQUENCE [LARGE SCALE GENOMIC DNA]</scope>
</reference>
<feature type="region of interest" description="Disordered" evidence="1">
    <location>
        <begin position="220"/>
        <end position="265"/>
    </location>
</feature>
<feature type="compositionally biased region" description="Basic and acidic residues" evidence="1">
    <location>
        <begin position="244"/>
        <end position="253"/>
    </location>
</feature>
<evidence type="ECO:0008006" key="4">
    <source>
        <dbReference type="Google" id="ProtNLM"/>
    </source>
</evidence>
<dbReference type="EMBL" id="KC954774">
    <property type="protein sequence ID" value="AIA64553.1"/>
    <property type="molecule type" value="Genomic_DNA"/>
</dbReference>
<gene>
    <name evidence="2" type="ORF">CR8_023</name>
</gene>